<dbReference type="EMBL" id="QJKJ01012908">
    <property type="protein sequence ID" value="RDX67621.1"/>
    <property type="molecule type" value="Genomic_DNA"/>
</dbReference>
<feature type="non-terminal residue" evidence="2">
    <location>
        <position position="1"/>
    </location>
</feature>
<evidence type="ECO:0000256" key="1">
    <source>
        <dbReference type="SAM" id="MobiDB-lite"/>
    </source>
</evidence>
<gene>
    <name evidence="2" type="ORF">CR513_53475</name>
</gene>
<dbReference type="AlphaFoldDB" id="A0A371ENI8"/>
<evidence type="ECO:0000313" key="3">
    <source>
        <dbReference type="Proteomes" id="UP000257109"/>
    </source>
</evidence>
<organism evidence="2 3">
    <name type="scientific">Mucuna pruriens</name>
    <name type="common">Velvet bean</name>
    <name type="synonym">Dolichos pruriens</name>
    <dbReference type="NCBI Taxonomy" id="157652"/>
    <lineage>
        <taxon>Eukaryota</taxon>
        <taxon>Viridiplantae</taxon>
        <taxon>Streptophyta</taxon>
        <taxon>Embryophyta</taxon>
        <taxon>Tracheophyta</taxon>
        <taxon>Spermatophyta</taxon>
        <taxon>Magnoliopsida</taxon>
        <taxon>eudicotyledons</taxon>
        <taxon>Gunneridae</taxon>
        <taxon>Pentapetalae</taxon>
        <taxon>rosids</taxon>
        <taxon>fabids</taxon>
        <taxon>Fabales</taxon>
        <taxon>Fabaceae</taxon>
        <taxon>Papilionoideae</taxon>
        <taxon>50 kb inversion clade</taxon>
        <taxon>NPAAA clade</taxon>
        <taxon>indigoferoid/millettioid clade</taxon>
        <taxon>Phaseoleae</taxon>
        <taxon>Mucuna</taxon>
    </lineage>
</organism>
<comment type="caution">
    <text evidence="2">The sequence shown here is derived from an EMBL/GenBank/DDBJ whole genome shotgun (WGS) entry which is preliminary data.</text>
</comment>
<keyword evidence="3" id="KW-1185">Reference proteome</keyword>
<proteinExistence type="predicted"/>
<name>A0A371ENI8_MUCPR</name>
<dbReference type="Proteomes" id="UP000257109">
    <property type="component" value="Unassembled WGS sequence"/>
</dbReference>
<reference evidence="2" key="1">
    <citation type="submission" date="2018-05" db="EMBL/GenBank/DDBJ databases">
        <title>Draft genome of Mucuna pruriens seed.</title>
        <authorList>
            <person name="Nnadi N.E."/>
            <person name="Vos R."/>
            <person name="Hasami M.H."/>
            <person name="Devisetty U.K."/>
            <person name="Aguiy J.C."/>
        </authorList>
    </citation>
    <scope>NUCLEOTIDE SEQUENCE [LARGE SCALE GENOMIC DNA]</scope>
    <source>
        <strain evidence="2">JCA_2017</strain>
    </source>
</reference>
<evidence type="ECO:0000313" key="2">
    <source>
        <dbReference type="EMBL" id="RDX67621.1"/>
    </source>
</evidence>
<sequence>MHARTEAGRLVDSLDPTLERPTESSVLQPRPGWTPKGKSNHTETHTLYTQPCSRPARRMPKGKSDSDTHHTYSSRTMSTLIPPSYEVRRSKRHALVKLIIPPKLSLATIVEVTVPSNTGGDSNLSPFDSSWPSWRMVQSLLTHHVGSSRIPDIPSINGSTLISTPTHYLYEARFDVFSNHKSFNYLFDQQELNMRKVNVVVDALSRKIVHMFALMVKWLELIENFRDMDLYVERNKDHISYGMITLTKVFLEIMKEKNKKLLKTNKDEDLNFGEDVILRCKGKIHILQDSELKRLILEESHTSRLSLHLGTTKI</sequence>
<protein>
    <submittedName>
        <fullName evidence="2">Uncharacterized protein</fullName>
    </submittedName>
</protein>
<feature type="region of interest" description="Disordered" evidence="1">
    <location>
        <begin position="1"/>
        <end position="77"/>
    </location>
</feature>
<accession>A0A371ENI8</accession>